<dbReference type="InParanoid" id="A9A3G3"/>
<evidence type="ECO:0000313" key="2">
    <source>
        <dbReference type="EMBL" id="ABX12895.1"/>
    </source>
</evidence>
<dbReference type="EnsemblBacteria" id="ABX12895">
    <property type="protein sequence ID" value="ABX12895"/>
    <property type="gene ID" value="Nmar_0999"/>
</dbReference>
<gene>
    <name evidence="2" type="ordered locus">Nmar_0999</name>
</gene>
<dbReference type="KEGG" id="nmr:Nmar_0999"/>
<accession>A9A3G3</accession>
<feature type="coiled-coil region" evidence="1">
    <location>
        <begin position="164"/>
        <end position="219"/>
    </location>
</feature>
<sequence length="403" mass="44059">MQMKLDFTPDQVVCSENLVKLIKKTTGDASCVKPKTAERLSELGWSNPLSEKKIEEISAKKAKKGEPAGTIEKIATLKQSTKVIKGSTATGVTGYAFVFDACADSKTVRNPEIFVTSDSETKSVKLGSMLKANSCYTSSVIIKAADPNSISATLLNKGGISEKISSLETQITDLKERITAAKQKIPRDGEPSPENLSNISTLKKELKSLQDQLRRYLMVLYVPPNTKATELDLPKSITGQPLEGMSTNLISVTEAVAKPDSSNPDLKRYDVVFEACTGKDTVRIPVIDIVSDSASTTVKLIDRIVPNSCQVGIAKINALDSESIEPKISTHSKASSEVEKLEKKIDKLQTDLSEQRKSLNQLTSKKLDSTGEEQATEIVQNIEKLRLDLLENRTKLYKLLLLV</sequence>
<reference evidence="2 3" key="1">
    <citation type="journal article" date="2010" name="Proc. Natl. Acad. Sci. U.S.A.">
        <title>Nitrosopumilus maritimus genome reveals unique mechanisms for nitrification and autotrophy in globally distributed marine crenarchaea.</title>
        <authorList>
            <person name="Walker C.B."/>
            <person name="de la Torre J.R."/>
            <person name="Klotz M.G."/>
            <person name="Urakawa H."/>
            <person name="Pinel N."/>
            <person name="Arp D.J."/>
            <person name="Brochier-Armanet C."/>
            <person name="Chain P.S."/>
            <person name="Chan P.P."/>
            <person name="Gollabgir A."/>
            <person name="Hemp J."/>
            <person name="Hugler M."/>
            <person name="Karr E.A."/>
            <person name="Konneke M."/>
            <person name="Shin M."/>
            <person name="Lawton T.J."/>
            <person name="Lowe T."/>
            <person name="Martens-Habbena W."/>
            <person name="Sayavedra-Soto L.A."/>
            <person name="Lang D."/>
            <person name="Sievert S.M."/>
            <person name="Rosenzweig A.C."/>
            <person name="Manning G."/>
            <person name="Stahl D.A."/>
        </authorList>
    </citation>
    <scope>NUCLEOTIDE SEQUENCE [LARGE SCALE GENOMIC DNA]</scope>
    <source>
        <strain evidence="2 3">SCM1</strain>
    </source>
</reference>
<dbReference type="AlphaFoldDB" id="A9A3G3"/>
<proteinExistence type="predicted"/>
<dbReference type="eggNOG" id="arCOG10350">
    <property type="taxonomic scope" value="Archaea"/>
</dbReference>
<name>A9A3G3_NITMS</name>
<protein>
    <submittedName>
        <fullName evidence="2">Uncharacterized protein</fullName>
    </submittedName>
</protein>
<dbReference type="Proteomes" id="UP000000792">
    <property type="component" value="Chromosome"/>
</dbReference>
<evidence type="ECO:0000256" key="1">
    <source>
        <dbReference type="SAM" id="Coils"/>
    </source>
</evidence>
<evidence type="ECO:0000313" key="3">
    <source>
        <dbReference type="Proteomes" id="UP000000792"/>
    </source>
</evidence>
<dbReference type="EMBL" id="CP000866">
    <property type="protein sequence ID" value="ABX12895.1"/>
    <property type="molecule type" value="Genomic_DNA"/>
</dbReference>
<keyword evidence="1" id="KW-0175">Coiled coil</keyword>
<organism evidence="2 3">
    <name type="scientific">Nitrosopumilus maritimus (strain SCM1)</name>
    <dbReference type="NCBI Taxonomy" id="436308"/>
    <lineage>
        <taxon>Archaea</taxon>
        <taxon>Nitrososphaerota</taxon>
        <taxon>Nitrososphaeria</taxon>
        <taxon>Nitrosopumilales</taxon>
        <taxon>Nitrosopumilaceae</taxon>
        <taxon>Nitrosopumilus</taxon>
    </lineage>
</organism>
<keyword evidence="3" id="KW-1185">Reference proteome</keyword>
<feature type="coiled-coil region" evidence="1">
    <location>
        <begin position="331"/>
        <end position="365"/>
    </location>
</feature>
<dbReference type="STRING" id="436308.Nmar_0999"/>
<dbReference type="HOGENOM" id="CLU_632548_0_0_2"/>